<feature type="compositionally biased region" description="Low complexity" evidence="1">
    <location>
        <begin position="23"/>
        <end position="35"/>
    </location>
</feature>
<keyword evidence="3" id="KW-1185">Reference proteome</keyword>
<gene>
    <name evidence="2" type="ORF">AMECASPLE_018511</name>
</gene>
<comment type="caution">
    <text evidence="2">The sequence shown here is derived from an EMBL/GenBank/DDBJ whole genome shotgun (WGS) entry which is preliminary data.</text>
</comment>
<evidence type="ECO:0000256" key="1">
    <source>
        <dbReference type="SAM" id="MobiDB-lite"/>
    </source>
</evidence>
<evidence type="ECO:0000313" key="3">
    <source>
        <dbReference type="Proteomes" id="UP001469553"/>
    </source>
</evidence>
<dbReference type="EMBL" id="JAHRIP010039064">
    <property type="protein sequence ID" value="MEQ2295823.1"/>
    <property type="molecule type" value="Genomic_DNA"/>
</dbReference>
<feature type="region of interest" description="Disordered" evidence="1">
    <location>
        <begin position="1"/>
        <end position="63"/>
    </location>
</feature>
<reference evidence="2 3" key="1">
    <citation type="submission" date="2021-06" db="EMBL/GenBank/DDBJ databases">
        <authorList>
            <person name="Palmer J.M."/>
        </authorList>
    </citation>
    <scope>NUCLEOTIDE SEQUENCE [LARGE SCALE GENOMIC DNA]</scope>
    <source>
        <strain evidence="2 3">AS_MEX2019</strain>
        <tissue evidence="2">Muscle</tissue>
    </source>
</reference>
<accession>A0ABV0YPP5</accession>
<proteinExistence type="predicted"/>
<name>A0ABV0YPP5_9TELE</name>
<sequence length="99" mass="10481">MDKPKSLKSPPSPTPYSGQTMAPHSSPQSPNPSGSQLIHQAIHQPPPRGQAATTPGGASKLAPMALLPHRRHLHARPAASPGWTPKCLVHLKNSTLLQL</sequence>
<protein>
    <submittedName>
        <fullName evidence="2">Uncharacterized protein</fullName>
    </submittedName>
</protein>
<organism evidence="2 3">
    <name type="scientific">Ameca splendens</name>
    <dbReference type="NCBI Taxonomy" id="208324"/>
    <lineage>
        <taxon>Eukaryota</taxon>
        <taxon>Metazoa</taxon>
        <taxon>Chordata</taxon>
        <taxon>Craniata</taxon>
        <taxon>Vertebrata</taxon>
        <taxon>Euteleostomi</taxon>
        <taxon>Actinopterygii</taxon>
        <taxon>Neopterygii</taxon>
        <taxon>Teleostei</taxon>
        <taxon>Neoteleostei</taxon>
        <taxon>Acanthomorphata</taxon>
        <taxon>Ovalentaria</taxon>
        <taxon>Atherinomorphae</taxon>
        <taxon>Cyprinodontiformes</taxon>
        <taxon>Goodeidae</taxon>
        <taxon>Ameca</taxon>
    </lineage>
</organism>
<evidence type="ECO:0000313" key="2">
    <source>
        <dbReference type="EMBL" id="MEQ2295823.1"/>
    </source>
</evidence>
<dbReference type="Proteomes" id="UP001469553">
    <property type="component" value="Unassembled WGS sequence"/>
</dbReference>